<dbReference type="Gene3D" id="3.10.450.40">
    <property type="match status" value="1"/>
</dbReference>
<proteinExistence type="predicted"/>
<dbReference type="EMBL" id="CYZE01000013">
    <property type="protein sequence ID" value="CUO84559.1"/>
    <property type="molecule type" value="Genomic_DNA"/>
</dbReference>
<dbReference type="InterPro" id="IPR020288">
    <property type="entry name" value="Sheath_initiator"/>
</dbReference>
<evidence type="ECO:0000313" key="2">
    <source>
        <dbReference type="Proteomes" id="UP000095651"/>
    </source>
</evidence>
<organism evidence="1 2">
    <name type="scientific">Hungatella hathewayi</name>
    <dbReference type="NCBI Taxonomy" id="154046"/>
    <lineage>
        <taxon>Bacteria</taxon>
        <taxon>Bacillati</taxon>
        <taxon>Bacillota</taxon>
        <taxon>Clostridia</taxon>
        <taxon>Lachnospirales</taxon>
        <taxon>Lachnospiraceae</taxon>
        <taxon>Hungatella</taxon>
    </lineage>
</organism>
<accession>A0A174IHY9</accession>
<dbReference type="Pfam" id="PF10934">
    <property type="entry name" value="Sheath_initiator"/>
    <property type="match status" value="1"/>
</dbReference>
<dbReference type="SUPFAM" id="SSF160719">
    <property type="entry name" value="gpW/gp25-like"/>
    <property type="match status" value="1"/>
</dbReference>
<evidence type="ECO:0000313" key="1">
    <source>
        <dbReference type="EMBL" id="CUO84559.1"/>
    </source>
</evidence>
<dbReference type="AlphaFoldDB" id="A0A174IHY9"/>
<dbReference type="Proteomes" id="UP000095651">
    <property type="component" value="Unassembled WGS sequence"/>
</dbReference>
<gene>
    <name evidence="1" type="ORF">ERS852407_04145</name>
</gene>
<reference evidence="1 2" key="1">
    <citation type="submission" date="2015-09" db="EMBL/GenBank/DDBJ databases">
        <authorList>
            <consortium name="Pathogen Informatics"/>
        </authorList>
    </citation>
    <scope>NUCLEOTIDE SEQUENCE [LARGE SCALE GENOMIC DNA]</scope>
    <source>
        <strain evidence="1 2">2789STDY5608850</strain>
    </source>
</reference>
<name>A0A174IHY9_9FIRM</name>
<dbReference type="RefSeq" id="WP_055658034.1">
    <property type="nucleotide sequence ID" value="NZ_CABIXC010000013.1"/>
</dbReference>
<protein>
    <submittedName>
        <fullName evidence="1">Phage-like element PBSX protein, XkdS</fullName>
    </submittedName>
</protein>
<sequence>MMLTTDLTLREPIYEGKTYKVLPGKIEGYVDDLEALKQAIYKVLDTEQYEYPVYSFSYGIAWKELIGEEQPYVRAEMKRMIQEALLRDDRIREVDGFSFSFTGDTCQCSFNVFSIYGDIEIEMEVPV</sequence>